<evidence type="ECO:0000313" key="2">
    <source>
        <dbReference type="Proteomes" id="UP000694864"/>
    </source>
</evidence>
<dbReference type="Pfam" id="PF00646">
    <property type="entry name" value="F-box"/>
    <property type="match status" value="1"/>
</dbReference>
<reference evidence="2" key="1">
    <citation type="journal article" date="2014" name="Nat. Commun.">
        <title>The emerging biofuel crop Camelina sativa retains a highly undifferentiated hexaploid genome structure.</title>
        <authorList>
            <person name="Kagale S."/>
            <person name="Koh C."/>
            <person name="Nixon J."/>
            <person name="Bollina V."/>
            <person name="Clarke W.E."/>
            <person name="Tuteja R."/>
            <person name="Spillane C."/>
            <person name="Robinson S.J."/>
            <person name="Links M.G."/>
            <person name="Clarke C."/>
            <person name="Higgins E.E."/>
            <person name="Huebert T."/>
            <person name="Sharpe A.G."/>
            <person name="Parkin I.A."/>
        </authorList>
    </citation>
    <scope>NUCLEOTIDE SEQUENCE [LARGE SCALE GENOMIC DNA]</scope>
    <source>
        <strain evidence="2">cv. DH55</strain>
    </source>
</reference>
<dbReference type="Gene3D" id="1.20.1280.50">
    <property type="match status" value="1"/>
</dbReference>
<dbReference type="InterPro" id="IPR013187">
    <property type="entry name" value="F-box-assoc_dom_typ3"/>
</dbReference>
<dbReference type="InterPro" id="IPR017451">
    <property type="entry name" value="F-box-assoc_interact_dom"/>
</dbReference>
<dbReference type="InterPro" id="IPR036047">
    <property type="entry name" value="F-box-like_dom_sf"/>
</dbReference>
<dbReference type="NCBIfam" id="TIGR01640">
    <property type="entry name" value="F_box_assoc_1"/>
    <property type="match status" value="1"/>
</dbReference>
<feature type="domain" description="F-box" evidence="1">
    <location>
        <begin position="9"/>
        <end position="49"/>
    </location>
</feature>
<dbReference type="PANTHER" id="PTHR31111">
    <property type="entry name" value="BNAA05G37150D PROTEIN-RELATED"/>
    <property type="match status" value="1"/>
</dbReference>
<dbReference type="CDD" id="cd22157">
    <property type="entry name" value="F-box_AtFBW1-like"/>
    <property type="match status" value="1"/>
</dbReference>
<gene>
    <name evidence="3" type="primary">LOC104773935</name>
</gene>
<protein>
    <submittedName>
        <fullName evidence="3">F-box protein At4g21240</fullName>
    </submittedName>
</protein>
<dbReference type="Proteomes" id="UP000694864">
    <property type="component" value="Unplaced"/>
</dbReference>
<organism evidence="2 3">
    <name type="scientific">Camelina sativa</name>
    <name type="common">False flax</name>
    <name type="synonym">Myagrum sativum</name>
    <dbReference type="NCBI Taxonomy" id="90675"/>
    <lineage>
        <taxon>Eukaryota</taxon>
        <taxon>Viridiplantae</taxon>
        <taxon>Streptophyta</taxon>
        <taxon>Embryophyta</taxon>
        <taxon>Tracheophyta</taxon>
        <taxon>Spermatophyta</taxon>
        <taxon>Magnoliopsida</taxon>
        <taxon>eudicotyledons</taxon>
        <taxon>Gunneridae</taxon>
        <taxon>Pentapetalae</taxon>
        <taxon>rosids</taxon>
        <taxon>malvids</taxon>
        <taxon>Brassicales</taxon>
        <taxon>Brassicaceae</taxon>
        <taxon>Camelineae</taxon>
        <taxon>Camelina</taxon>
    </lineage>
</organism>
<dbReference type="InterPro" id="IPR001810">
    <property type="entry name" value="F-box_dom"/>
</dbReference>
<dbReference type="RefSeq" id="XP_010496909.1">
    <property type="nucleotide sequence ID" value="XM_010498607.1"/>
</dbReference>
<dbReference type="GeneID" id="104773935"/>
<sequence>MKTKSSSWIPLDVMIEILSRLPAKSVVRFRCVSKLWSAVTTTPDFIKSFHTHSSARPSLLLVMKEEDKRVFFSLPHHQDPARRYTRVDKYQMMLPTKGPKLVGTGKVFSSIRGLICFEDVNLQVVIWNPTLRQHVVLPDPKLSRPLISLLGYDPIDDKYKVLCMSGRRENPRVLTLGTQESWRMTEPFSPGLHWYGGKNRRVIGGICLNGIIYFFKQDYHIVESFDVRSEKFKEIRIRDDVFHPYKVGEQYIITSYHGRLAWLCCTGGIWVLTDPEKQEWSKGLYSLPEFYRLPRIDDDPYNCIYLPPLCGVTDSEEITFMEIPRGRPINAFYHDFKKKTTRWVSYEGFADCDCRFDSFPNHIENLMSLKNICLP</sequence>
<dbReference type="Pfam" id="PF08268">
    <property type="entry name" value="FBA_3"/>
    <property type="match status" value="1"/>
</dbReference>
<keyword evidence="2" id="KW-1185">Reference proteome</keyword>
<evidence type="ECO:0000313" key="3">
    <source>
        <dbReference type="RefSeq" id="XP_010496909.1"/>
    </source>
</evidence>
<dbReference type="SMART" id="SM00256">
    <property type="entry name" value="FBOX"/>
    <property type="match status" value="1"/>
</dbReference>
<proteinExistence type="predicted"/>
<dbReference type="PANTHER" id="PTHR31111:SF138">
    <property type="entry name" value="F-BOX ASSOCIATED DOMAIN-CONTAINING PROTEIN"/>
    <property type="match status" value="1"/>
</dbReference>
<name>A0ABM0Y7U7_CAMSA</name>
<accession>A0ABM0Y7U7</accession>
<evidence type="ECO:0000259" key="1">
    <source>
        <dbReference type="SMART" id="SM00256"/>
    </source>
</evidence>
<reference evidence="3" key="2">
    <citation type="submission" date="2025-08" db="UniProtKB">
        <authorList>
            <consortium name="RefSeq"/>
        </authorList>
    </citation>
    <scope>IDENTIFICATION</scope>
    <source>
        <tissue evidence="3">Leaf</tissue>
    </source>
</reference>
<dbReference type="SUPFAM" id="SSF81383">
    <property type="entry name" value="F-box domain"/>
    <property type="match status" value="1"/>
</dbReference>